<name>A0A9D1N0Z5_9CLOT</name>
<dbReference type="EMBL" id="DVOD01000063">
    <property type="protein sequence ID" value="HIU93208.1"/>
    <property type="molecule type" value="Genomic_DNA"/>
</dbReference>
<organism evidence="1 2">
    <name type="scientific">Candidatus Limenecus avicola</name>
    <dbReference type="NCBI Taxonomy" id="2840847"/>
    <lineage>
        <taxon>Bacteria</taxon>
        <taxon>Bacillati</taxon>
        <taxon>Bacillota</taxon>
        <taxon>Clostridia</taxon>
        <taxon>Eubacteriales</taxon>
        <taxon>Clostridiaceae</taxon>
        <taxon>Clostridiaceae incertae sedis</taxon>
        <taxon>Candidatus Limenecus</taxon>
    </lineage>
</organism>
<protein>
    <recommendedName>
        <fullName evidence="3">Polymerase nucleotidyl transferase domain-containing protein</fullName>
    </recommendedName>
</protein>
<reference evidence="1" key="1">
    <citation type="submission" date="2020-10" db="EMBL/GenBank/DDBJ databases">
        <authorList>
            <person name="Gilroy R."/>
        </authorList>
    </citation>
    <scope>NUCLEOTIDE SEQUENCE</scope>
    <source>
        <strain evidence="1">CHK154-7741</strain>
    </source>
</reference>
<accession>A0A9D1N0Z5</accession>
<evidence type="ECO:0008006" key="3">
    <source>
        <dbReference type="Google" id="ProtNLM"/>
    </source>
</evidence>
<comment type="caution">
    <text evidence="1">The sequence shown here is derived from an EMBL/GenBank/DDBJ whole genome shotgun (WGS) entry which is preliminary data.</text>
</comment>
<evidence type="ECO:0000313" key="1">
    <source>
        <dbReference type="EMBL" id="HIU93208.1"/>
    </source>
</evidence>
<sequence length="240" mass="27725">MTKLDKFIEQLKNIFGSRLKSVFVYGAKAGEKADNLLQDVDLMVLVTDLHGEDIKKCSKPAREWMGKSFIFCSKRNALPVFMGEKEWYNSSDVYAMEYSDIKENHKILYGEDLICNINVNRDDLRLQCEAEAKNLLMQFRAHYLMNAHSHIMLQKSLVPLTKTLNAIFKAILRIKNIEVSKSPYENLNKIHSLFAINKSFYEKLLCHKEKHCTLNKKEAIDTADTAVAELQKLLDYVNNL</sequence>
<evidence type="ECO:0000313" key="2">
    <source>
        <dbReference type="Proteomes" id="UP000886748"/>
    </source>
</evidence>
<proteinExistence type="predicted"/>
<dbReference type="AlphaFoldDB" id="A0A9D1N0Z5"/>
<gene>
    <name evidence="1" type="ORF">IAD26_08770</name>
</gene>
<reference evidence="1" key="2">
    <citation type="journal article" date="2021" name="PeerJ">
        <title>Extensive microbial diversity within the chicken gut microbiome revealed by metagenomics and culture.</title>
        <authorList>
            <person name="Gilroy R."/>
            <person name="Ravi A."/>
            <person name="Getino M."/>
            <person name="Pursley I."/>
            <person name="Horton D.L."/>
            <person name="Alikhan N.F."/>
            <person name="Baker D."/>
            <person name="Gharbi K."/>
            <person name="Hall N."/>
            <person name="Watson M."/>
            <person name="Adriaenssens E.M."/>
            <person name="Foster-Nyarko E."/>
            <person name="Jarju S."/>
            <person name="Secka A."/>
            <person name="Antonio M."/>
            <person name="Oren A."/>
            <person name="Chaudhuri R.R."/>
            <person name="La Ragione R."/>
            <person name="Hildebrand F."/>
            <person name="Pallen M.J."/>
        </authorList>
    </citation>
    <scope>NUCLEOTIDE SEQUENCE</scope>
    <source>
        <strain evidence="1">CHK154-7741</strain>
    </source>
</reference>
<dbReference type="Proteomes" id="UP000886748">
    <property type="component" value="Unassembled WGS sequence"/>
</dbReference>